<evidence type="ECO:0000256" key="2">
    <source>
        <dbReference type="SAM" id="SignalP"/>
    </source>
</evidence>
<organism evidence="3 4">
    <name type="scientific">Spodoptera litura</name>
    <name type="common">Asian cotton leafworm</name>
    <dbReference type="NCBI Taxonomy" id="69820"/>
    <lineage>
        <taxon>Eukaryota</taxon>
        <taxon>Metazoa</taxon>
        <taxon>Ecdysozoa</taxon>
        <taxon>Arthropoda</taxon>
        <taxon>Hexapoda</taxon>
        <taxon>Insecta</taxon>
        <taxon>Pterygota</taxon>
        <taxon>Neoptera</taxon>
        <taxon>Endopterygota</taxon>
        <taxon>Lepidoptera</taxon>
        <taxon>Glossata</taxon>
        <taxon>Ditrysia</taxon>
        <taxon>Noctuoidea</taxon>
        <taxon>Noctuidae</taxon>
        <taxon>Amphipyrinae</taxon>
        <taxon>Spodoptera</taxon>
    </lineage>
</organism>
<dbReference type="GeneID" id="111354475"/>
<proteinExistence type="predicted"/>
<dbReference type="AlphaFoldDB" id="A0A9J7E892"/>
<feature type="compositionally biased region" description="Polar residues" evidence="1">
    <location>
        <begin position="101"/>
        <end position="120"/>
    </location>
</feature>
<protein>
    <submittedName>
        <fullName evidence="4">Cell wall protein IFF6-like isoform X1</fullName>
    </submittedName>
</protein>
<sequence length="281" mass="30103">MSCGVVCVFIIFICQNGLLQLSNAEENATTTAEQPTTKSSTQESLAQDPPAEDPTTQKPTAINATALNATTQDSPESDSSTKGPKQDLLTVDPPSPKSPTKDGNTTDNLKQNDEVVSSNEPPKLVSLVEDELPTQTKNDSKVTPTATSPQTAEDETKIEETSSTKANSTDALSTDKESKKTDEDEPGTKDAEKVKTEIKSGNKENNDVELSTIAPPKGILDFSLFGSVINNETPYRRAPMSYVEVRDDIERVVSKGVDSAKDIAGGAYNVMRSAFSNVINK</sequence>
<evidence type="ECO:0000256" key="1">
    <source>
        <dbReference type="SAM" id="MobiDB-lite"/>
    </source>
</evidence>
<feature type="chain" id="PRO_5039941545" evidence="2">
    <location>
        <begin position="25"/>
        <end position="281"/>
    </location>
</feature>
<dbReference type="OrthoDB" id="7464060at2759"/>
<dbReference type="Proteomes" id="UP000301870">
    <property type="component" value="Chromosome 18"/>
</dbReference>
<accession>A0A9J7E892</accession>
<evidence type="ECO:0000313" key="3">
    <source>
        <dbReference type="Proteomes" id="UP000301870"/>
    </source>
</evidence>
<dbReference type="KEGG" id="sliu:111354475"/>
<feature type="signal peptide" evidence="2">
    <location>
        <begin position="1"/>
        <end position="24"/>
    </location>
</feature>
<reference evidence="4" key="1">
    <citation type="submission" date="2025-08" db="UniProtKB">
        <authorList>
            <consortium name="RefSeq"/>
        </authorList>
    </citation>
    <scope>IDENTIFICATION</scope>
    <source>
        <strain evidence="4">Ishihara</strain>
        <tissue evidence="4">Whole body</tissue>
    </source>
</reference>
<name>A0A9J7E892_SPOLT</name>
<keyword evidence="3" id="KW-1185">Reference proteome</keyword>
<feature type="compositionally biased region" description="Polar residues" evidence="1">
    <location>
        <begin position="133"/>
        <end position="151"/>
    </location>
</feature>
<feature type="region of interest" description="Disordered" evidence="1">
    <location>
        <begin position="29"/>
        <end position="209"/>
    </location>
</feature>
<dbReference type="RefSeq" id="XP_022823717.1">
    <property type="nucleotide sequence ID" value="XM_022967949.1"/>
</dbReference>
<feature type="compositionally biased region" description="Polar residues" evidence="1">
    <location>
        <begin position="72"/>
        <end position="83"/>
    </location>
</feature>
<evidence type="ECO:0000313" key="4">
    <source>
        <dbReference type="RefSeq" id="XP_022823717.1"/>
    </source>
</evidence>
<feature type="compositionally biased region" description="Polar residues" evidence="1">
    <location>
        <begin position="29"/>
        <end position="45"/>
    </location>
</feature>
<feature type="compositionally biased region" description="Basic and acidic residues" evidence="1">
    <location>
        <begin position="173"/>
        <end position="206"/>
    </location>
</feature>
<feature type="compositionally biased region" description="Low complexity" evidence="1">
    <location>
        <begin position="60"/>
        <end position="71"/>
    </location>
</feature>
<feature type="compositionally biased region" description="Polar residues" evidence="1">
    <location>
        <begin position="163"/>
        <end position="172"/>
    </location>
</feature>
<keyword evidence="2" id="KW-0732">Signal</keyword>
<gene>
    <name evidence="4" type="primary">LOC111354475</name>
</gene>